<feature type="transmembrane region" description="Helical" evidence="1">
    <location>
        <begin position="26"/>
        <end position="47"/>
    </location>
</feature>
<accession>A0A7X0MHC5</accession>
<dbReference type="Proteomes" id="UP000521017">
    <property type="component" value="Unassembled WGS sequence"/>
</dbReference>
<gene>
    <name evidence="2" type="ORF">HDF25_001373</name>
</gene>
<reference evidence="2 3" key="1">
    <citation type="submission" date="2020-08" db="EMBL/GenBank/DDBJ databases">
        <title>Genomic Encyclopedia of Type Strains, Phase IV (KMG-V): Genome sequencing to study the core and pangenomes of soil and plant-associated prokaryotes.</title>
        <authorList>
            <person name="Whitman W."/>
        </authorList>
    </citation>
    <scope>NUCLEOTIDE SEQUENCE [LARGE SCALE GENOMIC DNA]</scope>
    <source>
        <strain evidence="2 3">M2T3</strain>
    </source>
</reference>
<evidence type="ECO:0000256" key="1">
    <source>
        <dbReference type="SAM" id="Phobius"/>
    </source>
</evidence>
<keyword evidence="1" id="KW-0472">Membrane</keyword>
<name>A0A7X0MHC5_9SPHI</name>
<protein>
    <recommendedName>
        <fullName evidence="4">HlyD family secretion protein</fullName>
    </recommendedName>
</protein>
<proteinExistence type="predicted"/>
<organism evidence="2 3">
    <name type="scientific">Pedobacter cryoconitis</name>
    <dbReference type="NCBI Taxonomy" id="188932"/>
    <lineage>
        <taxon>Bacteria</taxon>
        <taxon>Pseudomonadati</taxon>
        <taxon>Bacteroidota</taxon>
        <taxon>Sphingobacteriia</taxon>
        <taxon>Sphingobacteriales</taxon>
        <taxon>Sphingobacteriaceae</taxon>
        <taxon>Pedobacter</taxon>
    </lineage>
</organism>
<evidence type="ECO:0000313" key="3">
    <source>
        <dbReference type="Proteomes" id="UP000521017"/>
    </source>
</evidence>
<dbReference type="AlphaFoldDB" id="A0A7X0MHC5"/>
<comment type="caution">
    <text evidence="2">The sequence shown here is derived from an EMBL/GenBank/DDBJ whole genome shotgun (WGS) entry which is preliminary data.</text>
</comment>
<keyword evidence="1" id="KW-1133">Transmembrane helix</keyword>
<evidence type="ECO:0000313" key="2">
    <source>
        <dbReference type="EMBL" id="MBB6499232.1"/>
    </source>
</evidence>
<keyword evidence="1" id="KW-0812">Transmembrane</keyword>
<dbReference type="RefSeq" id="WP_184623969.1">
    <property type="nucleotide sequence ID" value="NZ_JACHCC010000003.1"/>
</dbReference>
<evidence type="ECO:0008006" key="4">
    <source>
        <dbReference type="Google" id="ProtNLM"/>
    </source>
</evidence>
<dbReference type="EMBL" id="JACHCC010000003">
    <property type="protein sequence ID" value="MBB6499232.1"/>
    <property type="molecule type" value="Genomic_DNA"/>
</dbReference>
<sequence>MMTDRPLFSAEINEIIGHPPHWVNRVGGTFLLLIIAGFVLVSAVLVVPKQHILPVVLYGQAKHEYLVKGTIDAGQLGNLKKAKNLQIEIPLDNDIQDRINLTGTLQNIIPPIKNGKISYVVRLNEASAKILAGKLPEIESIAGKIIVEGERKTLMKSMLQ</sequence>